<organism evidence="1 2">
    <name type="scientific">Aspergillus calidoustus</name>
    <dbReference type="NCBI Taxonomy" id="454130"/>
    <lineage>
        <taxon>Eukaryota</taxon>
        <taxon>Fungi</taxon>
        <taxon>Dikarya</taxon>
        <taxon>Ascomycota</taxon>
        <taxon>Pezizomycotina</taxon>
        <taxon>Eurotiomycetes</taxon>
        <taxon>Eurotiomycetidae</taxon>
        <taxon>Eurotiales</taxon>
        <taxon>Aspergillaceae</taxon>
        <taxon>Aspergillus</taxon>
        <taxon>Aspergillus subgen. Nidulantes</taxon>
    </lineage>
</organism>
<dbReference type="OrthoDB" id="10379310at2759"/>
<evidence type="ECO:0000313" key="1">
    <source>
        <dbReference type="EMBL" id="CEL02271.1"/>
    </source>
</evidence>
<dbReference type="Proteomes" id="UP000054771">
    <property type="component" value="Unassembled WGS sequence"/>
</dbReference>
<dbReference type="EMBL" id="CDMC01000003">
    <property type="protein sequence ID" value="CEL02271.1"/>
    <property type="molecule type" value="Genomic_DNA"/>
</dbReference>
<dbReference type="AlphaFoldDB" id="A0A0U5FYQ7"/>
<protein>
    <submittedName>
        <fullName evidence="1">Uncharacterized protein</fullName>
    </submittedName>
</protein>
<sequence>MVPWNAGASIAQDIWEGNVLVAEMPRVHDALSAKHVLEQFIVEAGGTTNTTDVIIGYHPGKEQWMLFGRLRWPEYMIRVPDDVEDQMPGSLMRQEHRDFLPRSFGIDVLDIKDTVRLFDPGANKQRYHAAIAELEPTSVSHVMLYRRIPYLLKKDGKIVRHDYNSYKATLHLDIGGLSKVLDRLKSEEDEVD</sequence>
<name>A0A0U5FYQ7_ASPCI</name>
<proteinExistence type="predicted"/>
<reference evidence="2" key="1">
    <citation type="journal article" date="2016" name="Genome Announc.">
        <title>Draft genome sequences of fungus Aspergillus calidoustus.</title>
        <authorList>
            <person name="Horn F."/>
            <person name="Linde J."/>
            <person name="Mattern D.J."/>
            <person name="Walther G."/>
            <person name="Guthke R."/>
            <person name="Scherlach K."/>
            <person name="Martin K."/>
            <person name="Brakhage A.A."/>
            <person name="Petzke L."/>
            <person name="Valiante V."/>
        </authorList>
    </citation>
    <scope>NUCLEOTIDE SEQUENCE [LARGE SCALE GENOMIC DNA]</scope>
    <source>
        <strain evidence="2">SF006504</strain>
    </source>
</reference>
<gene>
    <name evidence="1" type="ORF">ASPCAL03442</name>
</gene>
<evidence type="ECO:0000313" key="2">
    <source>
        <dbReference type="Proteomes" id="UP000054771"/>
    </source>
</evidence>
<accession>A0A0U5FYQ7</accession>
<keyword evidence="2" id="KW-1185">Reference proteome</keyword>